<comment type="caution">
    <text evidence="2">The sequence shown here is derived from an EMBL/GenBank/DDBJ whole genome shotgun (WGS) entry which is preliminary data.</text>
</comment>
<organism evidence="2 3">
    <name type="scientific">Purpureocillium lilacinum</name>
    <name type="common">Paecilomyces lilacinus</name>
    <dbReference type="NCBI Taxonomy" id="33203"/>
    <lineage>
        <taxon>Eukaryota</taxon>
        <taxon>Fungi</taxon>
        <taxon>Dikarya</taxon>
        <taxon>Ascomycota</taxon>
        <taxon>Pezizomycotina</taxon>
        <taxon>Sordariomycetes</taxon>
        <taxon>Hypocreomycetidae</taxon>
        <taxon>Hypocreales</taxon>
        <taxon>Ophiocordycipitaceae</taxon>
        <taxon>Purpureocillium</taxon>
    </lineage>
</organism>
<evidence type="ECO:0000256" key="1">
    <source>
        <dbReference type="SAM" id="MobiDB-lite"/>
    </source>
</evidence>
<gene>
    <name evidence="2" type="ORF">PCL_00455</name>
</gene>
<dbReference type="Proteomes" id="UP000245956">
    <property type="component" value="Unassembled WGS sequence"/>
</dbReference>
<feature type="compositionally biased region" description="Basic and acidic residues" evidence="1">
    <location>
        <begin position="353"/>
        <end position="367"/>
    </location>
</feature>
<feature type="region of interest" description="Disordered" evidence="1">
    <location>
        <begin position="329"/>
        <end position="369"/>
    </location>
</feature>
<reference evidence="2 3" key="1">
    <citation type="journal article" date="2016" name="Front. Microbiol.">
        <title>Genome and transcriptome sequences reveal the specific parasitism of the nematophagous Purpureocillium lilacinum 36-1.</title>
        <authorList>
            <person name="Xie J."/>
            <person name="Li S."/>
            <person name="Mo C."/>
            <person name="Xiao X."/>
            <person name="Peng D."/>
            <person name="Wang G."/>
            <person name="Xiao Y."/>
        </authorList>
    </citation>
    <scope>NUCLEOTIDE SEQUENCE [LARGE SCALE GENOMIC DNA]</scope>
    <source>
        <strain evidence="2 3">36-1</strain>
    </source>
</reference>
<name>A0A2U3DP38_PURLI</name>
<sequence length="395" mass="43300">MRGHVLTVTGEGVLGEHEMEDFDWWGTATDGSVCYNAGIFPGETEPRVWAQTTQKKVWKDIDTEIDAIREVFGQPALKEGKGRRKAGEDKSGILENLKESENVPNCFRFDSEVLAVHGPSRSAMEWLPDPGLIAARIASGWCSEQLQRKPMPLAFSAAYVYQGKAGNGQGRQARSFFPPPLLLPPPYAMASPSRLRLLVCLCFTFRALLPSSLLLAAADHEAAMTMRAWELAWAAAIICTTLESLCIIGTGQGMMPLWWVSQRLPPRVSPLPIAKSKQTTIQHFIGSEALQFVLDARQRVVQAWHPNAVFYWPQKKPLSETARAASIGPGGQRVLLHPPPGRVVNLRRNKGKKGSEHHPPSAEDTPSKNEVAFASLTNLSKSLPIARLTASVGEG</sequence>
<feature type="non-terminal residue" evidence="2">
    <location>
        <position position="395"/>
    </location>
</feature>
<dbReference type="EMBL" id="LCWV01000119">
    <property type="protein sequence ID" value="PWI64009.1"/>
    <property type="molecule type" value="Genomic_DNA"/>
</dbReference>
<dbReference type="AlphaFoldDB" id="A0A2U3DP38"/>
<accession>A0A2U3DP38</accession>
<proteinExistence type="predicted"/>
<protein>
    <submittedName>
        <fullName evidence="2">Uncharacterized protein</fullName>
    </submittedName>
</protein>
<evidence type="ECO:0000313" key="2">
    <source>
        <dbReference type="EMBL" id="PWI64009.1"/>
    </source>
</evidence>
<evidence type="ECO:0000313" key="3">
    <source>
        <dbReference type="Proteomes" id="UP000245956"/>
    </source>
</evidence>